<dbReference type="InterPro" id="IPR014756">
    <property type="entry name" value="Ig_E-set"/>
</dbReference>
<evidence type="ECO:0000313" key="3">
    <source>
        <dbReference type="Proteomes" id="UP000821853"/>
    </source>
</evidence>
<evidence type="ECO:0000313" key="2">
    <source>
        <dbReference type="EMBL" id="KAH9369963.1"/>
    </source>
</evidence>
<name>A0A9J6G4E8_HAELO</name>
<evidence type="ECO:0000259" key="1">
    <source>
        <dbReference type="Pfam" id="PF02221"/>
    </source>
</evidence>
<dbReference type="Proteomes" id="UP000821853">
    <property type="component" value="Chromosome 3"/>
</dbReference>
<dbReference type="Pfam" id="PF02221">
    <property type="entry name" value="E1_DerP2_DerF2"/>
    <property type="match status" value="1"/>
</dbReference>
<dbReference type="EMBL" id="JABSTR010000005">
    <property type="protein sequence ID" value="KAH9369963.1"/>
    <property type="molecule type" value="Genomic_DNA"/>
</dbReference>
<gene>
    <name evidence="2" type="ORF">HPB48_001840</name>
</gene>
<reference evidence="2 3" key="1">
    <citation type="journal article" date="2020" name="Cell">
        <title>Large-Scale Comparative Analyses of Tick Genomes Elucidate Their Genetic Diversity and Vector Capacities.</title>
        <authorList>
            <consortium name="Tick Genome and Microbiome Consortium (TIGMIC)"/>
            <person name="Jia N."/>
            <person name="Wang J."/>
            <person name="Shi W."/>
            <person name="Du L."/>
            <person name="Sun Y."/>
            <person name="Zhan W."/>
            <person name="Jiang J.F."/>
            <person name="Wang Q."/>
            <person name="Zhang B."/>
            <person name="Ji P."/>
            <person name="Bell-Sakyi L."/>
            <person name="Cui X.M."/>
            <person name="Yuan T.T."/>
            <person name="Jiang B.G."/>
            <person name="Yang W.F."/>
            <person name="Lam T.T."/>
            <person name="Chang Q.C."/>
            <person name="Ding S.J."/>
            <person name="Wang X.J."/>
            <person name="Zhu J.G."/>
            <person name="Ruan X.D."/>
            <person name="Zhao L."/>
            <person name="Wei J.T."/>
            <person name="Ye R.Z."/>
            <person name="Que T.C."/>
            <person name="Du C.H."/>
            <person name="Zhou Y.H."/>
            <person name="Cheng J.X."/>
            <person name="Dai P.F."/>
            <person name="Guo W.B."/>
            <person name="Han X.H."/>
            <person name="Huang E.J."/>
            <person name="Li L.F."/>
            <person name="Wei W."/>
            <person name="Gao Y.C."/>
            <person name="Liu J.Z."/>
            <person name="Shao H.Z."/>
            <person name="Wang X."/>
            <person name="Wang C.C."/>
            <person name="Yang T.C."/>
            <person name="Huo Q.B."/>
            <person name="Li W."/>
            <person name="Chen H.Y."/>
            <person name="Chen S.E."/>
            <person name="Zhou L.G."/>
            <person name="Ni X.B."/>
            <person name="Tian J.H."/>
            <person name="Sheng Y."/>
            <person name="Liu T."/>
            <person name="Pan Y.S."/>
            <person name="Xia L.Y."/>
            <person name="Li J."/>
            <person name="Zhao F."/>
            <person name="Cao W.C."/>
        </authorList>
    </citation>
    <scope>NUCLEOTIDE SEQUENCE [LARGE SCALE GENOMIC DNA]</scope>
    <source>
        <strain evidence="2">HaeL-2018</strain>
    </source>
</reference>
<accession>A0A9J6G4E8</accession>
<comment type="caution">
    <text evidence="2">The sequence shown here is derived from an EMBL/GenBank/DDBJ whole genome shotgun (WGS) entry which is preliminary data.</text>
</comment>
<dbReference type="AlphaFoldDB" id="A0A9J6G4E8"/>
<sequence>MDFHSAKNQSRVSVGIMGKAGNVLLPLPFNQKDGCISSGLVCPLHAGRNYTVTRAVKVYRIYPRVGVSGDTP</sequence>
<organism evidence="2 3">
    <name type="scientific">Haemaphysalis longicornis</name>
    <name type="common">Bush tick</name>
    <dbReference type="NCBI Taxonomy" id="44386"/>
    <lineage>
        <taxon>Eukaryota</taxon>
        <taxon>Metazoa</taxon>
        <taxon>Ecdysozoa</taxon>
        <taxon>Arthropoda</taxon>
        <taxon>Chelicerata</taxon>
        <taxon>Arachnida</taxon>
        <taxon>Acari</taxon>
        <taxon>Parasitiformes</taxon>
        <taxon>Ixodida</taxon>
        <taxon>Ixodoidea</taxon>
        <taxon>Ixodidae</taxon>
        <taxon>Haemaphysalinae</taxon>
        <taxon>Haemaphysalis</taxon>
    </lineage>
</organism>
<dbReference type="OrthoDB" id="4937502at2759"/>
<feature type="domain" description="MD-2-related lipid-recognition" evidence="1">
    <location>
        <begin position="2"/>
        <end position="67"/>
    </location>
</feature>
<proteinExistence type="predicted"/>
<keyword evidence="3" id="KW-1185">Reference proteome</keyword>
<protein>
    <recommendedName>
        <fullName evidence="1">MD-2-related lipid-recognition domain-containing protein</fullName>
    </recommendedName>
</protein>
<dbReference type="InterPro" id="IPR003172">
    <property type="entry name" value="ML_dom"/>
</dbReference>
<dbReference type="VEuPathDB" id="VectorBase:HLOH_051054"/>
<dbReference type="SUPFAM" id="SSF81296">
    <property type="entry name" value="E set domains"/>
    <property type="match status" value="1"/>
</dbReference>
<dbReference type="Gene3D" id="2.60.40.770">
    <property type="match status" value="1"/>
</dbReference>